<name>A0AB34QQY0_BACPU</name>
<reference evidence="1 2" key="1">
    <citation type="submission" date="2014-12" db="EMBL/GenBank/DDBJ databases">
        <title>Draft Genome Sequences of Five Spore-Forming Food Isolates of Bacillus pumilus.</title>
        <authorList>
            <person name="de Jong A."/>
            <person name="van Heel A.J."/>
            <person name="Montalban-Lopez M."/>
            <person name="Krawczyk A.O."/>
            <person name="Berendsen E.M."/>
            <person name="Wells-Bennik M."/>
            <person name="Kuipers O.P."/>
        </authorList>
    </citation>
    <scope>NUCLEOTIDE SEQUENCE [LARGE SCALE GENOMIC DNA]</scope>
    <source>
        <strain evidence="1 2">B4127</strain>
    </source>
</reference>
<comment type="caution">
    <text evidence="1">The sequence shown here is derived from an EMBL/GenBank/DDBJ whole genome shotgun (WGS) entry which is preliminary data.</text>
</comment>
<protein>
    <submittedName>
        <fullName evidence="1">Uncharacterized protein</fullName>
    </submittedName>
</protein>
<accession>A0AB34QQY0</accession>
<dbReference type="EMBL" id="JXCL01000037">
    <property type="protein sequence ID" value="KIL14125.1"/>
    <property type="molecule type" value="Genomic_DNA"/>
</dbReference>
<organism evidence="1 2">
    <name type="scientific">Bacillus pumilus</name>
    <name type="common">Bacillus mesentericus</name>
    <dbReference type="NCBI Taxonomy" id="1408"/>
    <lineage>
        <taxon>Bacteria</taxon>
        <taxon>Bacillati</taxon>
        <taxon>Bacillota</taxon>
        <taxon>Bacilli</taxon>
        <taxon>Bacillales</taxon>
        <taxon>Bacillaceae</taxon>
        <taxon>Bacillus</taxon>
    </lineage>
</organism>
<dbReference type="Proteomes" id="UP000031978">
    <property type="component" value="Unassembled WGS sequence"/>
</dbReference>
<gene>
    <name evidence="1" type="ORF">B4127_2084</name>
</gene>
<evidence type="ECO:0000313" key="1">
    <source>
        <dbReference type="EMBL" id="KIL14125.1"/>
    </source>
</evidence>
<proteinExistence type="predicted"/>
<evidence type="ECO:0000313" key="2">
    <source>
        <dbReference type="Proteomes" id="UP000031978"/>
    </source>
</evidence>
<sequence length="42" mass="4980">MKQGRWFLFWLQLPAKKQKPLLSEVFVSFMVTHINCSKNRAA</sequence>
<dbReference type="AlphaFoldDB" id="A0AB34QQY0"/>